<protein>
    <submittedName>
        <fullName evidence="2">Uncharacterized protein</fullName>
    </submittedName>
</protein>
<evidence type="ECO:0000313" key="2">
    <source>
        <dbReference type="EMBL" id="GHH46271.1"/>
    </source>
</evidence>
<proteinExistence type="predicted"/>
<feature type="signal peptide" evidence="1">
    <location>
        <begin position="1"/>
        <end position="27"/>
    </location>
</feature>
<dbReference type="EMBL" id="BNAR01000007">
    <property type="protein sequence ID" value="GHH46271.1"/>
    <property type="molecule type" value="Genomic_DNA"/>
</dbReference>
<comment type="caution">
    <text evidence="2">The sequence shown here is derived from an EMBL/GenBank/DDBJ whole genome shotgun (WGS) entry which is preliminary data.</text>
</comment>
<evidence type="ECO:0000256" key="1">
    <source>
        <dbReference type="SAM" id="SignalP"/>
    </source>
</evidence>
<name>A0ABQ3MIA1_9PSEU</name>
<feature type="chain" id="PRO_5045787471" evidence="1">
    <location>
        <begin position="28"/>
        <end position="128"/>
    </location>
</feature>
<dbReference type="RefSeq" id="WP_191301347.1">
    <property type="nucleotide sequence ID" value="NZ_BNAR01000007.1"/>
</dbReference>
<sequence>MSKVRTASVALAATTAALLAASPVAHADESGINGSVAVTAAGSGGHVRQVWVKTSSIGPYIAFTGFYRLFGPDYNVTSETRKWGQNSLYYHDVNRDYANGQKHCAEGWRQTDDGSFELIGRPCVENPI</sequence>
<gene>
    <name evidence="2" type="ORF">GCM10017774_48950</name>
</gene>
<keyword evidence="3" id="KW-1185">Reference proteome</keyword>
<evidence type="ECO:0000313" key="3">
    <source>
        <dbReference type="Proteomes" id="UP000605568"/>
    </source>
</evidence>
<dbReference type="Proteomes" id="UP000605568">
    <property type="component" value="Unassembled WGS sequence"/>
</dbReference>
<organism evidence="2 3">
    <name type="scientific">Lentzea cavernae</name>
    <dbReference type="NCBI Taxonomy" id="2020703"/>
    <lineage>
        <taxon>Bacteria</taxon>
        <taxon>Bacillati</taxon>
        <taxon>Actinomycetota</taxon>
        <taxon>Actinomycetes</taxon>
        <taxon>Pseudonocardiales</taxon>
        <taxon>Pseudonocardiaceae</taxon>
        <taxon>Lentzea</taxon>
    </lineage>
</organism>
<accession>A0ABQ3MIA1</accession>
<reference evidence="3" key="1">
    <citation type="journal article" date="2019" name="Int. J. Syst. Evol. Microbiol.">
        <title>The Global Catalogue of Microorganisms (GCM) 10K type strain sequencing project: providing services to taxonomists for standard genome sequencing and annotation.</title>
        <authorList>
            <consortium name="The Broad Institute Genomics Platform"/>
            <consortium name="The Broad Institute Genome Sequencing Center for Infectious Disease"/>
            <person name="Wu L."/>
            <person name="Ma J."/>
        </authorList>
    </citation>
    <scope>NUCLEOTIDE SEQUENCE [LARGE SCALE GENOMIC DNA]</scope>
    <source>
        <strain evidence="3">CGMCC 4.7367</strain>
    </source>
</reference>
<keyword evidence="1" id="KW-0732">Signal</keyword>